<sequence>MVNENIVSSLYNLNTLINSWKENLPEINILRERFLEKGQFINLINLSKKEINTIVEAGKIVAVDGSRVEFGSFFPYYICLLKTLAKSTGYFDGEKHVDDFLALTPLDHKVFKEIEKSSIDNKISIDESYRNYLKENLARMELKTALTTIKKFNPSLIILDGGFLLFDKYPEWEELYQECIDKDIILVGLIEEIATSELAKWFNITVANRPRIYDRELLFGLFNQGEYINFHTGNRIKKDYCTVFGRLSSSPQAIACDFLPEQEHYVSNTMHLLYSLTPKQGQGIPIWLQIVDAEVRLRKKEVDKLISTCIDSDTYQRYFKPNRENRIY</sequence>
<name>A0A6I6DD58_9FIRM</name>
<proteinExistence type="predicted"/>
<keyword evidence="3" id="KW-1185">Reference proteome</keyword>
<dbReference type="Proteomes" id="UP000426444">
    <property type="component" value="Chromosome"/>
</dbReference>
<dbReference type="Pfam" id="PF09376">
    <property type="entry name" value="NurA"/>
    <property type="match status" value="1"/>
</dbReference>
<evidence type="ECO:0000313" key="3">
    <source>
        <dbReference type="Proteomes" id="UP000426444"/>
    </source>
</evidence>
<feature type="domain" description="NurA" evidence="1">
    <location>
        <begin position="58"/>
        <end position="297"/>
    </location>
</feature>
<gene>
    <name evidence="2" type="ORF">SYNTR_0671</name>
</gene>
<protein>
    <recommendedName>
        <fullName evidence="1">NurA domain-containing protein</fullName>
    </recommendedName>
</protein>
<dbReference type="RefSeq" id="WP_156203180.1">
    <property type="nucleotide sequence ID" value="NZ_CP046457.1"/>
</dbReference>
<reference evidence="3" key="1">
    <citation type="journal article" date="2019" name="Microbiology">
        <title>Complete Genome Sequence of an Uncultured Bacterium of the Candidate Phylum Bipolaricaulota.</title>
        <authorList>
            <person name="Kadnikov V.V."/>
            <person name="Mardanov A.V."/>
            <person name="Beletsky A.V."/>
            <person name="Frank Y.A."/>
            <person name="Karnachuk O.V."/>
            <person name="Ravin N.V."/>
        </authorList>
    </citation>
    <scope>NUCLEOTIDE SEQUENCE [LARGE SCALE GENOMIC DNA]</scope>
</reference>
<dbReference type="SMART" id="SM00933">
    <property type="entry name" value="NurA"/>
    <property type="match status" value="1"/>
</dbReference>
<evidence type="ECO:0000259" key="1">
    <source>
        <dbReference type="SMART" id="SM00933"/>
    </source>
</evidence>
<accession>A0A6I6DD58</accession>
<organism evidence="2 3">
    <name type="scientific">Candidatus Syntrophocurvum alkaliphilum</name>
    <dbReference type="NCBI Taxonomy" id="2293317"/>
    <lineage>
        <taxon>Bacteria</taxon>
        <taxon>Bacillati</taxon>
        <taxon>Bacillota</taxon>
        <taxon>Clostridia</taxon>
        <taxon>Eubacteriales</taxon>
        <taxon>Syntrophomonadaceae</taxon>
        <taxon>Candidatus Syntrophocurvum</taxon>
    </lineage>
</organism>
<dbReference type="OrthoDB" id="2986419at2"/>
<dbReference type="KEGG" id="salq:SYNTR_0671"/>
<evidence type="ECO:0000313" key="2">
    <source>
        <dbReference type="EMBL" id="QGT99264.1"/>
    </source>
</evidence>
<dbReference type="InterPro" id="IPR018977">
    <property type="entry name" value="NurA_domain"/>
</dbReference>
<dbReference type="EMBL" id="CP046457">
    <property type="protein sequence ID" value="QGT99264.1"/>
    <property type="molecule type" value="Genomic_DNA"/>
</dbReference>
<dbReference type="AlphaFoldDB" id="A0A6I6DD58"/>